<dbReference type="Proteomes" id="UP000660110">
    <property type="component" value="Unassembled WGS sequence"/>
</dbReference>
<accession>A0A917EVA0</accession>
<keyword evidence="3" id="KW-1185">Reference proteome</keyword>
<dbReference type="RefSeq" id="WP_229735036.1">
    <property type="nucleotide sequence ID" value="NZ_BMEL01000002.1"/>
</dbReference>
<feature type="transmembrane region" description="Helical" evidence="1">
    <location>
        <begin position="12"/>
        <end position="36"/>
    </location>
</feature>
<proteinExistence type="predicted"/>
<dbReference type="AlphaFoldDB" id="A0A917EVA0"/>
<sequence>MMKKDNEPNLKGTFLSVMLIGGVIIVMWVSIFVLYMTRV</sequence>
<evidence type="ECO:0008006" key="4">
    <source>
        <dbReference type="Google" id="ProtNLM"/>
    </source>
</evidence>
<organism evidence="2 3">
    <name type="scientific">Halobacillus andaensis</name>
    <dbReference type="NCBI Taxonomy" id="1176239"/>
    <lineage>
        <taxon>Bacteria</taxon>
        <taxon>Bacillati</taxon>
        <taxon>Bacillota</taxon>
        <taxon>Bacilli</taxon>
        <taxon>Bacillales</taxon>
        <taxon>Bacillaceae</taxon>
        <taxon>Halobacillus</taxon>
    </lineage>
</organism>
<reference evidence="2" key="1">
    <citation type="journal article" date="2014" name="Int. J. Syst. Evol. Microbiol.">
        <title>Complete genome sequence of Corynebacterium casei LMG S-19264T (=DSM 44701T), isolated from a smear-ripened cheese.</title>
        <authorList>
            <consortium name="US DOE Joint Genome Institute (JGI-PGF)"/>
            <person name="Walter F."/>
            <person name="Albersmeier A."/>
            <person name="Kalinowski J."/>
            <person name="Ruckert C."/>
        </authorList>
    </citation>
    <scope>NUCLEOTIDE SEQUENCE</scope>
    <source>
        <strain evidence="2">CGMCC 1.12153</strain>
    </source>
</reference>
<evidence type="ECO:0000313" key="2">
    <source>
        <dbReference type="EMBL" id="GGF19636.1"/>
    </source>
</evidence>
<evidence type="ECO:0000313" key="3">
    <source>
        <dbReference type="Proteomes" id="UP000660110"/>
    </source>
</evidence>
<dbReference type="EMBL" id="BMEL01000002">
    <property type="protein sequence ID" value="GGF19636.1"/>
    <property type="molecule type" value="Genomic_DNA"/>
</dbReference>
<name>A0A917EVA0_HALAA</name>
<keyword evidence="1" id="KW-1133">Transmembrane helix</keyword>
<gene>
    <name evidence="2" type="ORF">GCM10010954_17970</name>
</gene>
<keyword evidence="1" id="KW-0812">Transmembrane</keyword>
<protein>
    <recommendedName>
        <fullName evidence="4">Cytochrome c oxidase subunit 2A</fullName>
    </recommendedName>
</protein>
<keyword evidence="1" id="KW-0472">Membrane</keyword>
<reference evidence="2" key="2">
    <citation type="submission" date="2020-09" db="EMBL/GenBank/DDBJ databases">
        <authorList>
            <person name="Sun Q."/>
            <person name="Zhou Y."/>
        </authorList>
    </citation>
    <scope>NUCLEOTIDE SEQUENCE</scope>
    <source>
        <strain evidence="2">CGMCC 1.12153</strain>
    </source>
</reference>
<evidence type="ECO:0000256" key="1">
    <source>
        <dbReference type="SAM" id="Phobius"/>
    </source>
</evidence>
<comment type="caution">
    <text evidence="2">The sequence shown here is derived from an EMBL/GenBank/DDBJ whole genome shotgun (WGS) entry which is preliminary data.</text>
</comment>